<evidence type="ECO:0000256" key="1">
    <source>
        <dbReference type="SAM" id="SignalP"/>
    </source>
</evidence>
<dbReference type="AlphaFoldDB" id="A0A7K3W4Z2"/>
<evidence type="ECO:0000313" key="5">
    <source>
        <dbReference type="Proteomes" id="UP000470246"/>
    </source>
</evidence>
<evidence type="ECO:0000259" key="3">
    <source>
        <dbReference type="Pfam" id="PF21110"/>
    </source>
</evidence>
<feature type="chain" id="PRO_5038598422" evidence="1">
    <location>
        <begin position="24"/>
        <end position="666"/>
    </location>
</feature>
<accession>A0A7K3W4Z2</accession>
<dbReference type="Proteomes" id="UP000470246">
    <property type="component" value="Unassembled WGS sequence"/>
</dbReference>
<feature type="domain" description="Galactose oxidase-like Early set" evidence="2">
    <location>
        <begin position="546"/>
        <end position="665"/>
    </location>
</feature>
<protein>
    <submittedName>
        <fullName evidence="4">DUF1929 domain-containing protein</fullName>
    </submittedName>
</protein>
<keyword evidence="1" id="KW-0732">Signal</keyword>
<sequence length="666" mass="72583">MTRRKPRPLRRLRNAGLIGAAVAALVAANGPVVTDVVEQAYTDYQRDRDDYKARYGHWETVELPEEYRVQAIHAALLYTGKVLLIAGSGNDAEEFDAGTFTTVVWDPATGETTEVPTPEDLFCSGHAYLPNGNLLIAGGTAEYEVLADDVTRAAGILTVKNESHDAPASFPAGTRFTANGRAYVSTEDVTVPPAHVMTDGTRMAGQQDVWIEAEAEGEEYVVTGGTQFQVEGLEPARSRDLYGQGDTITLDKQNYRGLDASYEFDVATETYKVADRLDEARWYPTLVGLDEGRVLAVSGLDEHGKIIDGDNEVYDPTTRTWEVEPDLERYFPTYPSLFRLADGERVFYSGSNTGYGSDEEGRQPGIWDLTDNSWQDVDGLRDPEFNETSTSFLLAPVQDQRVGIVGGGLVGDSEESTARFDVVDLTEEEPRYEPAGQYPSPARYINAVTLPDDHTLLTGGSVGYRGNGQTDLHLTTMYDPETGELLDAAPNEVGRNYHATAILLPDGRVMTMGSDPLFSDEDDTLPGTFETRIEIYSPPYLFAGDRPAVTSAPGDVTRGSTVPVTTDREISEARLLRPSAVTHQTDPEQRSIALDVRRTASSCPEEHEAGEHGAAEHSCPSGCCGQDPAYELGVPAEEGLTPSGWYMLVVVDGEGIPSPGRWVQVR</sequence>
<dbReference type="InterPro" id="IPR013783">
    <property type="entry name" value="Ig-like_fold"/>
</dbReference>
<dbReference type="InterPro" id="IPR037293">
    <property type="entry name" value="Gal_Oxidase_central_sf"/>
</dbReference>
<feature type="signal peptide" evidence="1">
    <location>
        <begin position="1"/>
        <end position="23"/>
    </location>
</feature>
<gene>
    <name evidence="4" type="ORF">GCU56_18720</name>
</gene>
<dbReference type="SUPFAM" id="SSF50965">
    <property type="entry name" value="Galactose oxidase, central domain"/>
    <property type="match status" value="1"/>
</dbReference>
<dbReference type="EMBL" id="JAAGWF010000022">
    <property type="protein sequence ID" value="NEK59892.1"/>
    <property type="molecule type" value="Genomic_DNA"/>
</dbReference>
<dbReference type="Gene3D" id="2.60.40.10">
    <property type="entry name" value="Immunoglobulins"/>
    <property type="match status" value="1"/>
</dbReference>
<evidence type="ECO:0000313" key="4">
    <source>
        <dbReference type="EMBL" id="NEK59892.1"/>
    </source>
</evidence>
<feature type="domain" description="GlxA-like beta barrel" evidence="3">
    <location>
        <begin position="152"/>
        <end position="246"/>
    </location>
</feature>
<dbReference type="PANTHER" id="PTHR32208">
    <property type="entry name" value="SECRETED PROTEIN-RELATED"/>
    <property type="match status" value="1"/>
</dbReference>
<dbReference type="CDD" id="cd02851">
    <property type="entry name" value="E_set_GO_C"/>
    <property type="match status" value="1"/>
</dbReference>
<organism evidence="4 5">
    <name type="scientific">Geodermatophilus sabuli</name>
    <dbReference type="NCBI Taxonomy" id="1564158"/>
    <lineage>
        <taxon>Bacteria</taxon>
        <taxon>Bacillati</taxon>
        <taxon>Actinomycetota</taxon>
        <taxon>Actinomycetes</taxon>
        <taxon>Geodermatophilales</taxon>
        <taxon>Geodermatophilaceae</taxon>
        <taxon>Geodermatophilus</taxon>
    </lineage>
</organism>
<dbReference type="Pfam" id="PF21110">
    <property type="entry name" value="GlxA"/>
    <property type="match status" value="1"/>
</dbReference>
<reference evidence="4 5" key="1">
    <citation type="submission" date="2020-02" db="EMBL/GenBank/DDBJ databases">
        <title>Geodermatophilus sabuli CPCC 205279 I12A-02694.</title>
        <authorList>
            <person name="Jiang Z."/>
        </authorList>
    </citation>
    <scope>NUCLEOTIDE SEQUENCE [LARGE SCALE GENOMIC DNA]</scope>
    <source>
        <strain evidence="4 5">I12A-02694</strain>
    </source>
</reference>
<dbReference type="InterPro" id="IPR049305">
    <property type="entry name" value="GlxA-like_b-barrel"/>
</dbReference>
<dbReference type="InterPro" id="IPR011043">
    <property type="entry name" value="Gal_Oxase/kelch_b-propeller"/>
</dbReference>
<dbReference type="SUPFAM" id="SSF81296">
    <property type="entry name" value="E set domains"/>
    <property type="match status" value="1"/>
</dbReference>
<dbReference type="Gene3D" id="2.130.10.80">
    <property type="entry name" value="Galactose oxidase/kelch, beta-propeller"/>
    <property type="match status" value="1"/>
</dbReference>
<proteinExistence type="predicted"/>
<dbReference type="PANTHER" id="PTHR32208:SF21">
    <property type="entry name" value="LOW QUALITY PROTEIN: ALDEHYDE OXIDASE GLOX-LIKE"/>
    <property type="match status" value="1"/>
</dbReference>
<dbReference type="GO" id="GO:0005975">
    <property type="term" value="P:carbohydrate metabolic process"/>
    <property type="evidence" value="ECO:0007669"/>
    <property type="project" value="UniProtKB-ARBA"/>
</dbReference>
<dbReference type="Pfam" id="PF09118">
    <property type="entry name" value="GO-like_E_set"/>
    <property type="match status" value="1"/>
</dbReference>
<evidence type="ECO:0000259" key="2">
    <source>
        <dbReference type="Pfam" id="PF09118"/>
    </source>
</evidence>
<comment type="caution">
    <text evidence="4">The sequence shown here is derived from an EMBL/GenBank/DDBJ whole genome shotgun (WGS) entry which is preliminary data.</text>
</comment>
<dbReference type="InterPro" id="IPR015202">
    <property type="entry name" value="GO-like_E_set"/>
</dbReference>
<dbReference type="RefSeq" id="WP_163483266.1">
    <property type="nucleotide sequence ID" value="NZ_JAAGWF010000022.1"/>
</dbReference>
<name>A0A7K3W4Z2_9ACTN</name>
<keyword evidence="5" id="KW-1185">Reference proteome</keyword>
<dbReference type="InterPro" id="IPR014756">
    <property type="entry name" value="Ig_E-set"/>
</dbReference>